<dbReference type="Proteomes" id="UP001482620">
    <property type="component" value="Unassembled WGS sequence"/>
</dbReference>
<accession>A0ABV0SQ95</accession>
<reference evidence="1 2" key="1">
    <citation type="submission" date="2021-06" db="EMBL/GenBank/DDBJ databases">
        <authorList>
            <person name="Palmer J.M."/>
        </authorList>
    </citation>
    <scope>NUCLEOTIDE SEQUENCE [LARGE SCALE GENOMIC DNA]</scope>
    <source>
        <strain evidence="2">if_2019</strain>
        <tissue evidence="1">Muscle</tissue>
    </source>
</reference>
<evidence type="ECO:0000313" key="2">
    <source>
        <dbReference type="Proteomes" id="UP001482620"/>
    </source>
</evidence>
<protein>
    <submittedName>
        <fullName evidence="1">Uncharacterized protein</fullName>
    </submittedName>
</protein>
<keyword evidence="2" id="KW-1185">Reference proteome</keyword>
<name>A0ABV0SQ95_9TELE</name>
<organism evidence="1 2">
    <name type="scientific">Ilyodon furcidens</name>
    <name type="common">goldbreast splitfin</name>
    <dbReference type="NCBI Taxonomy" id="33524"/>
    <lineage>
        <taxon>Eukaryota</taxon>
        <taxon>Metazoa</taxon>
        <taxon>Chordata</taxon>
        <taxon>Craniata</taxon>
        <taxon>Vertebrata</taxon>
        <taxon>Euteleostomi</taxon>
        <taxon>Actinopterygii</taxon>
        <taxon>Neopterygii</taxon>
        <taxon>Teleostei</taxon>
        <taxon>Neoteleostei</taxon>
        <taxon>Acanthomorphata</taxon>
        <taxon>Ovalentaria</taxon>
        <taxon>Atherinomorphae</taxon>
        <taxon>Cyprinodontiformes</taxon>
        <taxon>Goodeidae</taxon>
        <taxon>Ilyodon</taxon>
    </lineage>
</organism>
<gene>
    <name evidence="1" type="ORF">ILYODFUR_028320</name>
</gene>
<sequence length="102" mass="10958">MMLGGPVCVFRHVDIGLQTPRSFTVACIVSSLASIDVNAALMSAGKVADLDCRYSSTKLARVGMLIWLVEGGELSLVASFCFISLVPEAMELLKKKRYCLSG</sequence>
<evidence type="ECO:0000313" key="1">
    <source>
        <dbReference type="EMBL" id="MEQ2222631.1"/>
    </source>
</evidence>
<proteinExistence type="predicted"/>
<dbReference type="EMBL" id="JAHRIQ010003851">
    <property type="protein sequence ID" value="MEQ2222631.1"/>
    <property type="molecule type" value="Genomic_DNA"/>
</dbReference>
<comment type="caution">
    <text evidence="1">The sequence shown here is derived from an EMBL/GenBank/DDBJ whole genome shotgun (WGS) entry which is preliminary data.</text>
</comment>